<dbReference type="RefSeq" id="WP_131898186.1">
    <property type="nucleotide sequence ID" value="NZ_SMKZ01000034.1"/>
</dbReference>
<dbReference type="InterPro" id="IPR011050">
    <property type="entry name" value="Pectin_lyase_fold/virulence"/>
</dbReference>
<feature type="signal peptide" evidence="1">
    <location>
        <begin position="1"/>
        <end position="28"/>
    </location>
</feature>
<evidence type="ECO:0000256" key="1">
    <source>
        <dbReference type="SAM" id="SignalP"/>
    </source>
</evidence>
<accession>A0A4R5CQK2</accession>
<keyword evidence="1" id="KW-0732">Signal</keyword>
<name>A0A4R5CQK2_9ACTN</name>
<dbReference type="InParanoid" id="A0A4R5CQK2"/>
<protein>
    <recommendedName>
        <fullName evidence="4">Right-handed parallel beta-helix repeat-containing protein</fullName>
    </recommendedName>
</protein>
<dbReference type="InterPro" id="IPR006311">
    <property type="entry name" value="TAT_signal"/>
</dbReference>
<feature type="chain" id="PRO_5020191044" description="Right-handed parallel beta-helix repeat-containing protein" evidence="1">
    <location>
        <begin position="29"/>
        <end position="307"/>
    </location>
</feature>
<keyword evidence="3" id="KW-1185">Reference proteome</keyword>
<dbReference type="OrthoDB" id="4830643at2"/>
<sequence length="307" mass="32351">MTGINRRQALGVLGAAAVGGLASPPLSAATVTTQAALNWPPPPLDNPETITLETSSEQPPRPLDVNRDYIIKLAPTIRTAGVIIEGGNNVVIIGGHIRLPVYAGPTGPSPRGIYVIGNQGVVHIEGVLIDTASGDSLGDGIAIDADNAIVQVQKCRIMNIKGRQNSLHGDVMQPWGGVKELRIDQLTASSTFQGLFCPVDRGPIGRVIVKRTNITALPELEPGGGYMWWMGTQPIFIFSEFYVQPRSGRLLENSVWPDHNHATHPATVVNGVATWPTMSNVTGGIRGGQPAGGDFCPAGVPGIGYTP</sequence>
<comment type="caution">
    <text evidence="2">The sequence shown here is derived from an EMBL/GenBank/DDBJ whole genome shotgun (WGS) entry which is preliminary data.</text>
</comment>
<reference evidence="2 3" key="1">
    <citation type="submission" date="2019-03" db="EMBL/GenBank/DDBJ databases">
        <title>Draft genome sequences of novel Actinobacteria.</title>
        <authorList>
            <person name="Sahin N."/>
            <person name="Ay H."/>
            <person name="Saygin H."/>
        </authorList>
    </citation>
    <scope>NUCLEOTIDE SEQUENCE [LARGE SCALE GENOMIC DNA]</scope>
    <source>
        <strain evidence="2 3">5K138</strain>
    </source>
</reference>
<dbReference type="AlphaFoldDB" id="A0A4R5CQK2"/>
<dbReference type="SUPFAM" id="SSF51126">
    <property type="entry name" value="Pectin lyase-like"/>
    <property type="match status" value="1"/>
</dbReference>
<dbReference type="Proteomes" id="UP000294739">
    <property type="component" value="Unassembled WGS sequence"/>
</dbReference>
<proteinExistence type="predicted"/>
<evidence type="ECO:0008006" key="4">
    <source>
        <dbReference type="Google" id="ProtNLM"/>
    </source>
</evidence>
<gene>
    <name evidence="2" type="ORF">E1269_21055</name>
</gene>
<organism evidence="2 3">
    <name type="scientific">Jiangella asiatica</name>
    <dbReference type="NCBI Taxonomy" id="2530372"/>
    <lineage>
        <taxon>Bacteria</taxon>
        <taxon>Bacillati</taxon>
        <taxon>Actinomycetota</taxon>
        <taxon>Actinomycetes</taxon>
        <taxon>Jiangellales</taxon>
        <taxon>Jiangellaceae</taxon>
        <taxon>Jiangella</taxon>
    </lineage>
</organism>
<dbReference type="EMBL" id="SMKZ01000034">
    <property type="protein sequence ID" value="TDE02789.1"/>
    <property type="molecule type" value="Genomic_DNA"/>
</dbReference>
<dbReference type="PROSITE" id="PS51318">
    <property type="entry name" value="TAT"/>
    <property type="match status" value="1"/>
</dbReference>
<evidence type="ECO:0000313" key="2">
    <source>
        <dbReference type="EMBL" id="TDE02789.1"/>
    </source>
</evidence>
<evidence type="ECO:0000313" key="3">
    <source>
        <dbReference type="Proteomes" id="UP000294739"/>
    </source>
</evidence>